<sequence length="587" mass="65617" precursor="true">MKHLLLLPSLLTLISFFPLHAAEIPWKPEKYSLQVREEALNTVLQNFCADQGIYTIISEQITGTVSGQFTQLDPADFLNRLTAAYNLIWYYDGTVLYIYHSSEMASEMLTMQFAKIDRYMMALDAVQILDQRFPIRALESEGLVYVTGPPRYVELAVQTAVGMDANAARMTALEASRDVVEVFELKYAWADDQLLSFNDREITVPGVVTVLRGILTGSTGLETLESRDRRRKPTRDKLKGKGMSAIGNLEDDEAEDLQAQNSGGDESPQTGPPTPVPMIMADVRNNAVVVRDKGENIAFYRQIIESLDVPAGLIEIHASIIEVNTDYSHEVGVDWRYEKPGDASAGYFNNAANEADADFNFNNSPLTAGAGLSFTTILGDAAENFIARIRLLEADGKADIISRPSIVTLDNVEAQLTTNQTFFVRLEGDREVDLFNVSAGVTLRVTPHLIEDGKHKKIKLSIQLEDGSVTENRVDAIPIVQNTTINTQAVIRHNESVLLGGYVLEKRTDTESRVPFFGRIPLFGNLFRNKTRRNEMVERLILLTPRIIDPENPSRFVEVQPRYTNELDSEELPLDIDPARPRPKPKK</sequence>
<feature type="chain" id="PRO_5035346540" description="Type 3 secretion system secretin" evidence="3">
    <location>
        <begin position="22"/>
        <end position="587"/>
    </location>
</feature>
<name>A0A8J7QKC6_9BACT</name>
<dbReference type="NCBIfam" id="TIGR02516">
    <property type="entry name" value="type_III_yscC"/>
    <property type="match status" value="1"/>
</dbReference>
<evidence type="ECO:0000313" key="10">
    <source>
        <dbReference type="Proteomes" id="UP000664417"/>
    </source>
</evidence>
<organism evidence="9 10">
    <name type="scientific">Acanthopleuribacter pedis</name>
    <dbReference type="NCBI Taxonomy" id="442870"/>
    <lineage>
        <taxon>Bacteria</taxon>
        <taxon>Pseudomonadati</taxon>
        <taxon>Acidobacteriota</taxon>
        <taxon>Holophagae</taxon>
        <taxon>Acanthopleuribacterales</taxon>
        <taxon>Acanthopleuribacteraceae</taxon>
        <taxon>Acanthopleuribacter</taxon>
    </lineage>
</organism>
<comment type="subunit">
    <text evidence="3">The core secretion machinery of the T3SS is composed of approximately 20 different proteins, including cytoplasmic components, a base, an export apparatus and a needle. This subunit is part of the base, which anchors the injectisome in the bacterial cell envelope. Forms a stable homooligomeric complex.</text>
</comment>
<comment type="caution">
    <text evidence="9">The sequence shown here is derived from an EMBL/GenBank/DDBJ whole genome shotgun (WGS) entry which is preliminary data.</text>
</comment>
<comment type="subcellular location">
    <subcellularLocation>
        <location evidence="1 3 4">Cell outer membrane</location>
    </subcellularLocation>
</comment>
<proteinExistence type="inferred from homology"/>
<dbReference type="GO" id="GO:0030254">
    <property type="term" value="P:protein secretion by the type III secretion system"/>
    <property type="evidence" value="ECO:0007669"/>
    <property type="project" value="UniProtKB-UniRule"/>
</dbReference>
<protein>
    <recommendedName>
        <fullName evidence="3">Type 3 secretion system secretin</fullName>
        <shortName evidence="3">T3SS secretin</shortName>
    </recommendedName>
</protein>
<keyword evidence="3" id="KW-0811">Translocation</keyword>
<dbReference type="GO" id="GO:0030257">
    <property type="term" value="C:type III protein secretion system complex"/>
    <property type="evidence" value="ECO:0007669"/>
    <property type="project" value="UniProtKB-UniRule"/>
</dbReference>
<dbReference type="Pfam" id="PF03958">
    <property type="entry name" value="Secretin_N"/>
    <property type="match status" value="1"/>
</dbReference>
<dbReference type="InterPro" id="IPR005644">
    <property type="entry name" value="NolW-like"/>
</dbReference>
<evidence type="ECO:0000313" key="9">
    <source>
        <dbReference type="EMBL" id="MBO1322586.1"/>
    </source>
</evidence>
<dbReference type="GO" id="GO:0015627">
    <property type="term" value="C:type II protein secretion system complex"/>
    <property type="evidence" value="ECO:0007669"/>
    <property type="project" value="TreeGrafter"/>
</dbReference>
<evidence type="ECO:0000256" key="1">
    <source>
        <dbReference type="ARBA" id="ARBA00004442"/>
    </source>
</evidence>
<dbReference type="PRINTS" id="PR01337">
    <property type="entry name" value="TYPE3OMGPROT"/>
</dbReference>
<accession>A0A8J7QKC6</accession>
<evidence type="ECO:0000259" key="8">
    <source>
        <dbReference type="Pfam" id="PF21304"/>
    </source>
</evidence>
<feature type="region of interest" description="Disordered" evidence="5">
    <location>
        <begin position="568"/>
        <end position="587"/>
    </location>
</feature>
<feature type="compositionally biased region" description="Basic residues" evidence="5">
    <location>
        <begin position="229"/>
        <end position="240"/>
    </location>
</feature>
<dbReference type="HAMAP" id="MF_02219">
    <property type="entry name" value="Type_III_secretin"/>
    <property type="match status" value="1"/>
</dbReference>
<dbReference type="AlphaFoldDB" id="A0A8J7QKC6"/>
<keyword evidence="3" id="KW-0998">Cell outer membrane</keyword>
<evidence type="ECO:0000256" key="5">
    <source>
        <dbReference type="SAM" id="MobiDB-lite"/>
    </source>
</evidence>
<dbReference type="Gene3D" id="3.30.1370.120">
    <property type="match status" value="2"/>
</dbReference>
<dbReference type="InterPro" id="IPR003522">
    <property type="entry name" value="T3SS_OM_pore_YscC"/>
</dbReference>
<reference evidence="9" key="1">
    <citation type="submission" date="2021-03" db="EMBL/GenBank/DDBJ databases">
        <authorList>
            <person name="Wang G."/>
        </authorList>
    </citation>
    <scope>NUCLEOTIDE SEQUENCE</scope>
    <source>
        <strain evidence="9">KCTC 12899</strain>
    </source>
</reference>
<comment type="similarity">
    <text evidence="3">Belongs to the bacterial secretin family. T3SS SctC subfamily.</text>
</comment>
<evidence type="ECO:0000259" key="6">
    <source>
        <dbReference type="Pfam" id="PF00263"/>
    </source>
</evidence>
<dbReference type="InterPro" id="IPR050810">
    <property type="entry name" value="Bact_Secretion_Sys_Channel"/>
</dbReference>
<dbReference type="EMBL" id="JAFREP010000039">
    <property type="protein sequence ID" value="MBO1322586.1"/>
    <property type="molecule type" value="Genomic_DNA"/>
</dbReference>
<dbReference type="InterPro" id="IPR049034">
    <property type="entry name" value="T3S_SPI-1_N0"/>
</dbReference>
<dbReference type="PANTHER" id="PTHR30332:SF5">
    <property type="entry name" value="SPI-1 TYPE 3 SECRETION SYSTEM SECRETIN"/>
    <property type="match status" value="1"/>
</dbReference>
<keyword evidence="3" id="KW-0472">Membrane</keyword>
<feature type="domain" description="SPI-1 type 3 secretion system secretin N0" evidence="8">
    <location>
        <begin position="38"/>
        <end position="99"/>
    </location>
</feature>
<keyword evidence="10" id="KW-1185">Reference proteome</keyword>
<dbReference type="Pfam" id="PF21304">
    <property type="entry name" value="T3S_SPI-1_N0"/>
    <property type="match status" value="1"/>
</dbReference>
<dbReference type="InterPro" id="IPR004846">
    <property type="entry name" value="T2SS/T3SS_dom"/>
</dbReference>
<feature type="domain" description="Type II/III secretion system secretin-like" evidence="6">
    <location>
        <begin position="392"/>
        <end position="549"/>
    </location>
</feature>
<evidence type="ECO:0000259" key="7">
    <source>
        <dbReference type="Pfam" id="PF03958"/>
    </source>
</evidence>
<dbReference type="Pfam" id="PF00263">
    <property type="entry name" value="Secretin"/>
    <property type="match status" value="1"/>
</dbReference>
<feature type="region of interest" description="Disordered" evidence="5">
    <location>
        <begin position="224"/>
        <end position="276"/>
    </location>
</feature>
<dbReference type="PANTHER" id="PTHR30332">
    <property type="entry name" value="PROBABLE GENERAL SECRETION PATHWAY PROTEIN D"/>
    <property type="match status" value="1"/>
</dbReference>
<dbReference type="InterPro" id="IPR038591">
    <property type="entry name" value="NolW-like_sf"/>
</dbReference>
<evidence type="ECO:0000256" key="4">
    <source>
        <dbReference type="RuleBase" id="RU004004"/>
    </source>
</evidence>
<comment type="function">
    <text evidence="3">Component of the type III secretion system (T3SS), also called injectisome, which is used to inject bacterial effector proteins into eukaryotic host cells. Forms a ring-shaped multimeric structure with an apparent central pore in the outer membrane.</text>
</comment>
<evidence type="ECO:0000256" key="2">
    <source>
        <dbReference type="ARBA" id="ARBA00022729"/>
    </source>
</evidence>
<evidence type="ECO:0000256" key="3">
    <source>
        <dbReference type="HAMAP-Rule" id="MF_02219"/>
    </source>
</evidence>
<keyword evidence="2 3" id="KW-0732">Signal</keyword>
<gene>
    <name evidence="3 9" type="primary">sctC</name>
    <name evidence="9" type="ORF">J3U88_29200</name>
</gene>
<dbReference type="GO" id="GO:0009279">
    <property type="term" value="C:cell outer membrane"/>
    <property type="evidence" value="ECO:0007669"/>
    <property type="project" value="UniProtKB-SubCell"/>
</dbReference>
<dbReference type="Gene3D" id="3.55.50.30">
    <property type="match status" value="1"/>
</dbReference>
<feature type="domain" description="NolW-like" evidence="7">
    <location>
        <begin position="180"/>
        <end position="311"/>
    </location>
</feature>
<dbReference type="Proteomes" id="UP000664417">
    <property type="component" value="Unassembled WGS sequence"/>
</dbReference>
<keyword evidence="3" id="KW-0653">Protein transport</keyword>
<keyword evidence="3 4" id="KW-0813">Transport</keyword>
<feature type="signal peptide" evidence="3">
    <location>
        <begin position="1"/>
        <end position="21"/>
    </location>
</feature>
<feature type="compositionally biased region" description="Polar residues" evidence="5">
    <location>
        <begin position="258"/>
        <end position="269"/>
    </location>
</feature>
<dbReference type="RefSeq" id="WP_207862559.1">
    <property type="nucleotide sequence ID" value="NZ_JAFREP010000039.1"/>
</dbReference>